<sequence>VGEVESVEAPVVGEVESLAFGEMQDVEALPADGIIAIIQGSMKRNRILFLRRRGENSRNLHQNFI</sequence>
<dbReference type="EMBL" id="BGPR01045595">
    <property type="protein sequence ID" value="GBO22517.1"/>
    <property type="molecule type" value="Genomic_DNA"/>
</dbReference>
<keyword evidence="2" id="KW-1185">Reference proteome</keyword>
<gene>
    <name evidence="1" type="ORF">AVEN_112510_1</name>
</gene>
<dbReference type="AlphaFoldDB" id="A0A4Y2VFL5"/>
<name>A0A4Y2VFL5_ARAVE</name>
<dbReference type="Proteomes" id="UP000499080">
    <property type="component" value="Unassembled WGS sequence"/>
</dbReference>
<protein>
    <submittedName>
        <fullName evidence="1">Uncharacterized protein</fullName>
    </submittedName>
</protein>
<accession>A0A4Y2VFL5</accession>
<feature type="non-terminal residue" evidence="1">
    <location>
        <position position="1"/>
    </location>
</feature>
<proteinExistence type="predicted"/>
<evidence type="ECO:0000313" key="2">
    <source>
        <dbReference type="Proteomes" id="UP000499080"/>
    </source>
</evidence>
<organism evidence="1 2">
    <name type="scientific">Araneus ventricosus</name>
    <name type="common">Orbweaver spider</name>
    <name type="synonym">Epeira ventricosa</name>
    <dbReference type="NCBI Taxonomy" id="182803"/>
    <lineage>
        <taxon>Eukaryota</taxon>
        <taxon>Metazoa</taxon>
        <taxon>Ecdysozoa</taxon>
        <taxon>Arthropoda</taxon>
        <taxon>Chelicerata</taxon>
        <taxon>Arachnida</taxon>
        <taxon>Araneae</taxon>
        <taxon>Araneomorphae</taxon>
        <taxon>Entelegynae</taxon>
        <taxon>Araneoidea</taxon>
        <taxon>Araneidae</taxon>
        <taxon>Araneus</taxon>
    </lineage>
</organism>
<comment type="caution">
    <text evidence="1">The sequence shown here is derived from an EMBL/GenBank/DDBJ whole genome shotgun (WGS) entry which is preliminary data.</text>
</comment>
<reference evidence="1 2" key="1">
    <citation type="journal article" date="2019" name="Sci. Rep.">
        <title>Orb-weaving spider Araneus ventricosus genome elucidates the spidroin gene catalogue.</title>
        <authorList>
            <person name="Kono N."/>
            <person name="Nakamura H."/>
            <person name="Ohtoshi R."/>
            <person name="Moran D.A.P."/>
            <person name="Shinohara A."/>
            <person name="Yoshida Y."/>
            <person name="Fujiwara M."/>
            <person name="Mori M."/>
            <person name="Tomita M."/>
            <person name="Arakawa K."/>
        </authorList>
    </citation>
    <scope>NUCLEOTIDE SEQUENCE [LARGE SCALE GENOMIC DNA]</scope>
</reference>
<evidence type="ECO:0000313" key="1">
    <source>
        <dbReference type="EMBL" id="GBO22517.1"/>
    </source>
</evidence>